<protein>
    <submittedName>
        <fullName evidence="3">Uncharacterized protein LOC106463705</fullName>
    </submittedName>
</protein>
<proteinExistence type="predicted"/>
<organism evidence="2 3">
    <name type="scientific">Limulus polyphemus</name>
    <name type="common">Atlantic horseshoe crab</name>
    <dbReference type="NCBI Taxonomy" id="6850"/>
    <lineage>
        <taxon>Eukaryota</taxon>
        <taxon>Metazoa</taxon>
        <taxon>Ecdysozoa</taxon>
        <taxon>Arthropoda</taxon>
        <taxon>Chelicerata</taxon>
        <taxon>Merostomata</taxon>
        <taxon>Xiphosura</taxon>
        <taxon>Limulidae</taxon>
        <taxon>Limulus</taxon>
    </lineage>
</organism>
<reference evidence="3" key="1">
    <citation type="submission" date="2025-08" db="UniProtKB">
        <authorList>
            <consortium name="RefSeq"/>
        </authorList>
    </citation>
    <scope>IDENTIFICATION</scope>
    <source>
        <tissue evidence="3">Muscle</tissue>
    </source>
</reference>
<dbReference type="RefSeq" id="XP_022246994.1">
    <property type="nucleotide sequence ID" value="XM_022391286.1"/>
</dbReference>
<evidence type="ECO:0000256" key="1">
    <source>
        <dbReference type="SAM" id="MobiDB-lite"/>
    </source>
</evidence>
<gene>
    <name evidence="3" type="primary">LOC106463705</name>
</gene>
<feature type="region of interest" description="Disordered" evidence="1">
    <location>
        <begin position="88"/>
        <end position="108"/>
    </location>
</feature>
<sequence length="221" mass="24767">MASLGLPFHDKENTSTSNFGFVKNERLKTSKLVNPSRSVKKVHQSVTNSLPRRALGNVSNITPSVKDDYHYGQMKGSDIQIKKPTTVLSGSGKKMRKVPKPTSGKLQGDIISPAVLSTPHSVQNEDYPEIEYMPVYPEPEDNYEDILPLNERLTVKDIQWLKDWKPKCVSLARSPSPRPMPLPVEPIAQWLTIVPDVRLELSDDRIETCSILPIPFPGNDI</sequence>
<accession>A0ABM1STN8</accession>
<evidence type="ECO:0000313" key="2">
    <source>
        <dbReference type="Proteomes" id="UP000694941"/>
    </source>
</evidence>
<keyword evidence="2" id="KW-1185">Reference proteome</keyword>
<evidence type="ECO:0000313" key="3">
    <source>
        <dbReference type="RefSeq" id="XP_022246994.1"/>
    </source>
</evidence>
<dbReference type="GeneID" id="106463705"/>
<dbReference type="Proteomes" id="UP000694941">
    <property type="component" value="Unplaced"/>
</dbReference>
<name>A0ABM1STN8_LIMPO</name>